<accession>A0ACC0NNA9</accession>
<protein>
    <submittedName>
        <fullName evidence="1">Uncharacterized protein</fullName>
    </submittedName>
</protein>
<sequence>MRPLTLGSSQAEIEPEEIEPKTELSIPVTGQVEYNSEGDEVVDTTNLRSPQWQNFQKIKLQWGVRHNIKQGVYIIIKSYLRNLRVEQHI</sequence>
<evidence type="ECO:0000313" key="2">
    <source>
        <dbReference type="Proteomes" id="UP001062846"/>
    </source>
</evidence>
<comment type="caution">
    <text evidence="1">The sequence shown here is derived from an EMBL/GenBank/DDBJ whole genome shotgun (WGS) entry which is preliminary data.</text>
</comment>
<organism evidence="1 2">
    <name type="scientific">Rhododendron molle</name>
    <name type="common">Chinese azalea</name>
    <name type="synonym">Azalea mollis</name>
    <dbReference type="NCBI Taxonomy" id="49168"/>
    <lineage>
        <taxon>Eukaryota</taxon>
        <taxon>Viridiplantae</taxon>
        <taxon>Streptophyta</taxon>
        <taxon>Embryophyta</taxon>
        <taxon>Tracheophyta</taxon>
        <taxon>Spermatophyta</taxon>
        <taxon>Magnoliopsida</taxon>
        <taxon>eudicotyledons</taxon>
        <taxon>Gunneridae</taxon>
        <taxon>Pentapetalae</taxon>
        <taxon>asterids</taxon>
        <taxon>Ericales</taxon>
        <taxon>Ericaceae</taxon>
        <taxon>Ericoideae</taxon>
        <taxon>Rhodoreae</taxon>
        <taxon>Rhododendron</taxon>
    </lineage>
</organism>
<proteinExistence type="predicted"/>
<name>A0ACC0NNA9_RHOML</name>
<evidence type="ECO:0000313" key="1">
    <source>
        <dbReference type="EMBL" id="KAI8554695.1"/>
    </source>
</evidence>
<gene>
    <name evidence="1" type="ORF">RHMOL_Rhmol05G0118400</name>
</gene>
<keyword evidence="2" id="KW-1185">Reference proteome</keyword>
<reference evidence="1" key="1">
    <citation type="submission" date="2022-02" db="EMBL/GenBank/DDBJ databases">
        <title>Plant Genome Project.</title>
        <authorList>
            <person name="Zhang R.-G."/>
        </authorList>
    </citation>
    <scope>NUCLEOTIDE SEQUENCE</scope>
    <source>
        <strain evidence="1">AT1</strain>
    </source>
</reference>
<dbReference type="Proteomes" id="UP001062846">
    <property type="component" value="Chromosome 5"/>
</dbReference>
<dbReference type="EMBL" id="CM046392">
    <property type="protein sequence ID" value="KAI8554695.1"/>
    <property type="molecule type" value="Genomic_DNA"/>
</dbReference>